<dbReference type="AlphaFoldDB" id="A0AB33XU76"/>
<proteinExistence type="predicted"/>
<evidence type="ECO:0000313" key="2">
    <source>
        <dbReference type="Proteomes" id="UP000009352"/>
    </source>
</evidence>
<dbReference type="Proteomes" id="UP000009352">
    <property type="component" value="Unassembled WGS sequence"/>
</dbReference>
<reference evidence="1 2" key="1">
    <citation type="journal article" date="2013" name="Genome Announc.">
        <title>Draft Genome Sequence of Staphylococcus simulans UMC-CNS-990, Isolated from a Case of Chronic Bovine Mastitis.</title>
        <authorList>
            <person name="Calcutt M.J."/>
            <person name="Foecking M.F."/>
            <person name="Hsieh H.Y."/>
            <person name="Perry J."/>
            <person name="Stewart G.C."/>
            <person name="Middleton J.R."/>
        </authorList>
    </citation>
    <scope>NUCLEOTIDE SEQUENCE [LARGE SCALE GENOMIC DNA]</scope>
    <source>
        <strain evidence="1 2">LRHMDP3</strain>
    </source>
</reference>
<gene>
    <name evidence="1" type="ORF">LRHMDP3_1531</name>
</gene>
<accession>A0AB33XU76</accession>
<comment type="caution">
    <text evidence="1">The sequence shown here is derived from an EMBL/GenBank/DDBJ whole genome shotgun (WGS) entry which is preliminary data.</text>
</comment>
<evidence type="ECO:0000313" key="1">
    <source>
        <dbReference type="EMBL" id="EKS50782.1"/>
    </source>
</evidence>
<dbReference type="EMBL" id="AMQX01000007">
    <property type="protein sequence ID" value="EKS50782.1"/>
    <property type="molecule type" value="Genomic_DNA"/>
</dbReference>
<protein>
    <submittedName>
        <fullName evidence="1">Uncharacterized protein</fullName>
    </submittedName>
</protein>
<name>A0AB33XU76_LACRH</name>
<sequence>MLDCRYPGNFKMITKMTYLFYFTKESRSMPIIALNAAQLPSLFVNHGHLVSRLNDRQN</sequence>
<organism evidence="1 2">
    <name type="scientific">Lacticaseibacillus rhamnosus LRHMDP3</name>
    <dbReference type="NCBI Taxonomy" id="1203259"/>
    <lineage>
        <taxon>Bacteria</taxon>
        <taxon>Bacillati</taxon>
        <taxon>Bacillota</taxon>
        <taxon>Bacilli</taxon>
        <taxon>Lactobacillales</taxon>
        <taxon>Lactobacillaceae</taxon>
        <taxon>Lacticaseibacillus</taxon>
    </lineage>
</organism>